<evidence type="ECO:0000313" key="7">
    <source>
        <dbReference type="EMBL" id="TCS81698.1"/>
    </source>
</evidence>
<evidence type="ECO:0000313" key="8">
    <source>
        <dbReference type="Proteomes" id="UP000295726"/>
    </source>
</evidence>
<comment type="similarity">
    <text evidence="2">Belongs to the DODA-type extradiol aromatic ring-opening dioxygenase family.</text>
</comment>
<dbReference type="PANTHER" id="PTHR30096:SF0">
    <property type="entry name" value="4,5-DOPA DIOXYGENASE EXTRADIOL-LIKE PROTEIN"/>
    <property type="match status" value="1"/>
</dbReference>
<dbReference type="Pfam" id="PF02900">
    <property type="entry name" value="LigB"/>
    <property type="match status" value="1"/>
</dbReference>
<dbReference type="CDD" id="cd07363">
    <property type="entry name" value="45_DOPA_Dioxygenase"/>
    <property type="match status" value="1"/>
</dbReference>
<dbReference type="GO" id="GO:0008270">
    <property type="term" value="F:zinc ion binding"/>
    <property type="evidence" value="ECO:0007669"/>
    <property type="project" value="InterPro"/>
</dbReference>
<evidence type="ECO:0000256" key="2">
    <source>
        <dbReference type="ARBA" id="ARBA00007581"/>
    </source>
</evidence>
<reference evidence="7 8" key="1">
    <citation type="submission" date="2019-03" db="EMBL/GenBank/DDBJ databases">
        <title>Genomic Encyclopedia of Type Strains, Phase IV (KMG-IV): sequencing the most valuable type-strain genomes for metagenomic binning, comparative biology and taxonomic classification.</title>
        <authorList>
            <person name="Goeker M."/>
        </authorList>
    </citation>
    <scope>NUCLEOTIDE SEQUENCE [LARGE SCALE GENOMIC DNA]</scope>
    <source>
        <strain evidence="7 8">DSM 29489</strain>
    </source>
</reference>
<evidence type="ECO:0000256" key="1">
    <source>
        <dbReference type="ARBA" id="ARBA00001947"/>
    </source>
</evidence>
<dbReference type="GO" id="GO:0016702">
    <property type="term" value="F:oxidoreductase activity, acting on single donors with incorporation of molecular oxygen, incorporation of two atoms of oxygen"/>
    <property type="evidence" value="ECO:0007669"/>
    <property type="project" value="UniProtKB-ARBA"/>
</dbReference>
<gene>
    <name evidence="7" type="ORF">EDD59_103115</name>
</gene>
<keyword evidence="8" id="KW-1185">Reference proteome</keyword>
<dbReference type="RefSeq" id="WP_330571872.1">
    <property type="nucleotide sequence ID" value="NZ_DAIPCY010000040.1"/>
</dbReference>
<name>A0A4R3KEP3_9FIRM</name>
<dbReference type="AlphaFoldDB" id="A0A4R3KEP3"/>
<dbReference type="GO" id="GO:0008198">
    <property type="term" value="F:ferrous iron binding"/>
    <property type="evidence" value="ECO:0007669"/>
    <property type="project" value="InterPro"/>
</dbReference>
<evidence type="ECO:0000259" key="6">
    <source>
        <dbReference type="Pfam" id="PF02900"/>
    </source>
</evidence>
<dbReference type="EMBL" id="SLZZ01000003">
    <property type="protein sequence ID" value="TCS81698.1"/>
    <property type="molecule type" value="Genomic_DNA"/>
</dbReference>
<evidence type="ECO:0000256" key="5">
    <source>
        <dbReference type="ARBA" id="ARBA00023002"/>
    </source>
</evidence>
<evidence type="ECO:0000256" key="3">
    <source>
        <dbReference type="ARBA" id="ARBA00022723"/>
    </source>
</evidence>
<comment type="cofactor">
    <cofactor evidence="1">
        <name>Zn(2+)</name>
        <dbReference type="ChEBI" id="CHEBI:29105"/>
    </cofactor>
</comment>
<dbReference type="PANTHER" id="PTHR30096">
    <property type="entry name" value="4,5-DOPA DIOXYGENASE EXTRADIOL-LIKE PROTEIN"/>
    <property type="match status" value="1"/>
</dbReference>
<comment type="caution">
    <text evidence="7">The sequence shown here is derived from an EMBL/GenBank/DDBJ whole genome shotgun (WGS) entry which is preliminary data.</text>
</comment>
<evidence type="ECO:0000256" key="4">
    <source>
        <dbReference type="ARBA" id="ARBA00022833"/>
    </source>
</evidence>
<keyword evidence="7" id="KW-0223">Dioxygenase</keyword>
<keyword evidence="4" id="KW-0862">Zinc</keyword>
<dbReference type="InterPro" id="IPR014436">
    <property type="entry name" value="Extradiol_dOase_DODA"/>
</dbReference>
<protein>
    <submittedName>
        <fullName evidence="7">4,5-DOPA dioxygenase extradiol</fullName>
    </submittedName>
</protein>
<feature type="domain" description="Extradiol ring-cleavage dioxygenase class III enzyme subunit B" evidence="6">
    <location>
        <begin position="58"/>
        <end position="255"/>
    </location>
</feature>
<dbReference type="NCBIfam" id="NF007914">
    <property type="entry name" value="PRK10628.1"/>
    <property type="match status" value="1"/>
</dbReference>
<dbReference type="InterPro" id="IPR004183">
    <property type="entry name" value="Xdiol_dOase_suB"/>
</dbReference>
<keyword evidence="5" id="KW-0560">Oxidoreductase</keyword>
<dbReference type="PIRSF" id="PIRSF006157">
    <property type="entry name" value="Doxgns_DODA"/>
    <property type="match status" value="1"/>
</dbReference>
<sequence>MKKQLDNSNAAGIVLTAGERDNMMNEMPVLFVGHGSPMNAIEGNRFSDYWKLLGEEIPRPKVILSVSAHWYTSGLRVTDAPSPKMVYDMYGFPEELYQIVYNAPGSPDFAHLTEKLIGGDIKIDNSWGLDHGSWSVLCHMYPKADIPVFQLSVDRLAPAAECYEIGKRLRSLREQGVLIFGSGNVVHNLYRTDWSMEKAGYPWAHEFDDYIKESILDHKLERVINYSGAGASSALAFSTMDHFAPLLYVLGASNQGDRIRVFNNSCVLGSLSMTGYLFE</sequence>
<dbReference type="SUPFAM" id="SSF53213">
    <property type="entry name" value="LigB-like"/>
    <property type="match status" value="1"/>
</dbReference>
<proteinExistence type="inferred from homology"/>
<keyword evidence="3" id="KW-0479">Metal-binding</keyword>
<accession>A0A4R3KEP3</accession>
<dbReference type="Proteomes" id="UP000295726">
    <property type="component" value="Unassembled WGS sequence"/>
</dbReference>
<dbReference type="Gene3D" id="3.40.830.10">
    <property type="entry name" value="LigB-like"/>
    <property type="match status" value="1"/>
</dbReference>
<organism evidence="7 8">
    <name type="scientific">Muricomes intestini</name>
    <dbReference type="NCBI Taxonomy" id="1796634"/>
    <lineage>
        <taxon>Bacteria</taxon>
        <taxon>Bacillati</taxon>
        <taxon>Bacillota</taxon>
        <taxon>Clostridia</taxon>
        <taxon>Lachnospirales</taxon>
        <taxon>Lachnospiraceae</taxon>
        <taxon>Muricomes</taxon>
    </lineage>
</organism>